<keyword evidence="2" id="KW-1185">Reference proteome</keyword>
<name>A0ABY8AW36_9GAMM</name>
<dbReference type="EMBL" id="CP119078">
    <property type="protein sequence ID" value="WED43720.1"/>
    <property type="molecule type" value="Genomic_DNA"/>
</dbReference>
<gene>
    <name evidence="1" type="ORF">PXX05_02785</name>
</gene>
<organism evidence="1 2">
    <name type="scientific">Legionella cardiaca</name>
    <dbReference type="NCBI Taxonomy" id="1071983"/>
    <lineage>
        <taxon>Bacteria</taxon>
        <taxon>Pseudomonadati</taxon>
        <taxon>Pseudomonadota</taxon>
        <taxon>Gammaproteobacteria</taxon>
        <taxon>Legionellales</taxon>
        <taxon>Legionellaceae</taxon>
        <taxon>Legionella</taxon>
    </lineage>
</organism>
<evidence type="ECO:0000313" key="1">
    <source>
        <dbReference type="EMBL" id="WED43720.1"/>
    </source>
</evidence>
<evidence type="ECO:0000313" key="2">
    <source>
        <dbReference type="Proteomes" id="UP001222087"/>
    </source>
</evidence>
<reference evidence="1 2" key="1">
    <citation type="submission" date="2023-02" db="EMBL/GenBank/DDBJ databases">
        <title>Genome Sequence of L. cardiaca H63T.</title>
        <authorList>
            <person name="Lopez A.E."/>
            <person name="Cianciotto N.P."/>
        </authorList>
    </citation>
    <scope>NUCLEOTIDE SEQUENCE [LARGE SCALE GENOMIC DNA]</scope>
    <source>
        <strain evidence="1 2">H63</strain>
    </source>
</reference>
<accession>A0ABY8AW36</accession>
<proteinExistence type="predicted"/>
<dbReference type="Proteomes" id="UP001222087">
    <property type="component" value="Chromosome"/>
</dbReference>
<protein>
    <submittedName>
        <fullName evidence="1">Uncharacterized protein</fullName>
    </submittedName>
</protein>
<sequence>MPGSSNHDSTKKTFQFIKLANEFDLWVHSKNQFNQSDMELLFDWLDSDDNSRGIEEYDDFLALAQEVAALGYKTAIDVPISAEDFANRKVANRFESWLKKTNQPLMRSADYLLAWIEKGDGSRHITGYQHFLQLTQTLVNRGYKAPIDVPITEATFKQIYDIKRKTIFLDLVKKFLVDKINSYKNRSSASDFSTSNELLRLFKLGSTELSESRQALTEHLLLKLHQVTGRGCDLESCHLLKSLIAECMKTASNLKNYTKGRFEQTLTEAMLLIQNIYDKLEEIQLLDVSHNDDPLNQFRYYMALYFSKKVVETLPPSYLPIQLTPASSLVAQKEKLILQTLKECAFHLEVLNKGPSDYHQNRRKRVLDHIEQLRRTIIATCEKHSIKSLPVSISFFSIANVNMPSLGSNDFLLTCLLKAEKKISSETVDTTIELGM</sequence>
<dbReference type="RefSeq" id="WP_275089532.1">
    <property type="nucleotide sequence ID" value="NZ_CP119078.1"/>
</dbReference>